<dbReference type="SMART" id="SM00355">
    <property type="entry name" value="ZnF_C2H2"/>
    <property type="match status" value="2"/>
</dbReference>
<evidence type="ECO:0000256" key="2">
    <source>
        <dbReference type="ARBA" id="ARBA00022737"/>
    </source>
</evidence>
<evidence type="ECO:0000313" key="10">
    <source>
        <dbReference type="EMBL" id="KAF3340210.1"/>
    </source>
</evidence>
<dbReference type="PANTHER" id="PTHR45988:SF18">
    <property type="entry name" value="C2H2-TYPE ZINC FINGER FAMILY PROTEIN"/>
    <property type="match status" value="1"/>
</dbReference>
<dbReference type="GO" id="GO:0003700">
    <property type="term" value="F:DNA-binding transcription factor activity"/>
    <property type="evidence" value="ECO:0007669"/>
    <property type="project" value="InterPro"/>
</dbReference>
<feature type="compositionally biased region" description="Pro residues" evidence="8">
    <location>
        <begin position="184"/>
        <end position="203"/>
    </location>
</feature>
<proteinExistence type="predicted"/>
<feature type="domain" description="C2H2-type" evidence="9">
    <location>
        <begin position="5"/>
        <end position="27"/>
    </location>
</feature>
<dbReference type="Pfam" id="PF13912">
    <property type="entry name" value="zf-C2H2_6"/>
    <property type="match status" value="1"/>
</dbReference>
<evidence type="ECO:0000313" key="11">
    <source>
        <dbReference type="Proteomes" id="UP000623129"/>
    </source>
</evidence>
<dbReference type="GO" id="GO:0005634">
    <property type="term" value="C:nucleus"/>
    <property type="evidence" value="ECO:0007669"/>
    <property type="project" value="TreeGrafter"/>
</dbReference>
<dbReference type="AlphaFoldDB" id="A0A833R8H1"/>
<dbReference type="OrthoDB" id="1095242at2759"/>
<dbReference type="PANTHER" id="PTHR45988">
    <property type="entry name" value="C2H2 TYPE ZINC FINGER TRANSCRIPTION FACTOR FAMILY-RELATED"/>
    <property type="match status" value="1"/>
</dbReference>
<dbReference type="GO" id="GO:0000976">
    <property type="term" value="F:transcription cis-regulatory region binding"/>
    <property type="evidence" value="ECO:0007669"/>
    <property type="project" value="TreeGrafter"/>
</dbReference>
<dbReference type="InterPro" id="IPR013087">
    <property type="entry name" value="Znf_C2H2_type"/>
</dbReference>
<sequence>MMSVFSCNLCPLTFVTRGELASHEFIHHITPASASASTTYQPNQGSTIAGSSSGVGGNPWQINPFDVFNSAFSTGDEAVIAANTIYWMSRDRRYAFDYSQPIHIKLEASDDPPSAKRHCGTSKTVPLVLTATRRRVYHCDECPMEFPSYHALGGHKSGHRKAEARLRAAEARSRSVAAQLNQMPPQPQPQPQEAPPPAPPPLRQPKYLFNLNELPPE</sequence>
<evidence type="ECO:0000256" key="5">
    <source>
        <dbReference type="ARBA" id="ARBA00023015"/>
    </source>
</evidence>
<feature type="domain" description="C2H2-type" evidence="9">
    <location>
        <begin position="137"/>
        <end position="164"/>
    </location>
</feature>
<evidence type="ECO:0000256" key="7">
    <source>
        <dbReference type="PROSITE-ProRule" id="PRU00042"/>
    </source>
</evidence>
<dbReference type="SUPFAM" id="SSF57667">
    <property type="entry name" value="beta-beta-alpha zinc fingers"/>
    <property type="match status" value="1"/>
</dbReference>
<gene>
    <name evidence="10" type="ORF">FCM35_KLT15981</name>
</gene>
<dbReference type="PROSITE" id="PS50157">
    <property type="entry name" value="ZINC_FINGER_C2H2_2"/>
    <property type="match status" value="2"/>
</dbReference>
<feature type="region of interest" description="Disordered" evidence="8">
    <location>
        <begin position="154"/>
        <end position="217"/>
    </location>
</feature>
<keyword evidence="3 7" id="KW-0863">Zinc-finger</keyword>
<feature type="compositionally biased region" description="Low complexity" evidence="8">
    <location>
        <begin position="174"/>
        <end position="183"/>
    </location>
</feature>
<feature type="compositionally biased region" description="Basic and acidic residues" evidence="8">
    <location>
        <begin position="160"/>
        <end position="173"/>
    </location>
</feature>
<name>A0A833R8H1_9POAL</name>
<protein>
    <recommendedName>
        <fullName evidence="9">C2H2-type domain-containing protein</fullName>
    </recommendedName>
</protein>
<keyword evidence="1" id="KW-0479">Metal-binding</keyword>
<dbReference type="Proteomes" id="UP000623129">
    <property type="component" value="Unassembled WGS sequence"/>
</dbReference>
<reference evidence="10" key="1">
    <citation type="submission" date="2020-01" db="EMBL/GenBank/DDBJ databases">
        <title>Genome sequence of Kobresia littledalei, the first chromosome-level genome in the family Cyperaceae.</title>
        <authorList>
            <person name="Qu G."/>
        </authorList>
    </citation>
    <scope>NUCLEOTIDE SEQUENCE</scope>
    <source>
        <strain evidence="10">C.B.Clarke</strain>
        <tissue evidence="10">Leaf</tissue>
    </source>
</reference>
<accession>A0A833R8H1</accession>
<evidence type="ECO:0000256" key="1">
    <source>
        <dbReference type="ARBA" id="ARBA00022723"/>
    </source>
</evidence>
<keyword evidence="6" id="KW-0804">Transcription</keyword>
<keyword evidence="5" id="KW-0805">Transcription regulation</keyword>
<dbReference type="PROSITE" id="PS00028">
    <property type="entry name" value="ZINC_FINGER_C2H2_1"/>
    <property type="match status" value="1"/>
</dbReference>
<dbReference type="InterPro" id="IPR036236">
    <property type="entry name" value="Znf_C2H2_sf"/>
</dbReference>
<dbReference type="GO" id="GO:0008270">
    <property type="term" value="F:zinc ion binding"/>
    <property type="evidence" value="ECO:0007669"/>
    <property type="project" value="UniProtKB-KW"/>
</dbReference>
<comment type="caution">
    <text evidence="10">The sequence shown here is derived from an EMBL/GenBank/DDBJ whole genome shotgun (WGS) entry which is preliminary data.</text>
</comment>
<evidence type="ECO:0000256" key="8">
    <source>
        <dbReference type="SAM" id="MobiDB-lite"/>
    </source>
</evidence>
<dbReference type="InterPro" id="IPR044653">
    <property type="entry name" value="AZF1/2/3-like"/>
</dbReference>
<evidence type="ECO:0000259" key="9">
    <source>
        <dbReference type="PROSITE" id="PS50157"/>
    </source>
</evidence>
<evidence type="ECO:0000256" key="4">
    <source>
        <dbReference type="ARBA" id="ARBA00022833"/>
    </source>
</evidence>
<organism evidence="10 11">
    <name type="scientific">Carex littledalei</name>
    <dbReference type="NCBI Taxonomy" id="544730"/>
    <lineage>
        <taxon>Eukaryota</taxon>
        <taxon>Viridiplantae</taxon>
        <taxon>Streptophyta</taxon>
        <taxon>Embryophyta</taxon>
        <taxon>Tracheophyta</taxon>
        <taxon>Spermatophyta</taxon>
        <taxon>Magnoliopsida</taxon>
        <taxon>Liliopsida</taxon>
        <taxon>Poales</taxon>
        <taxon>Cyperaceae</taxon>
        <taxon>Cyperoideae</taxon>
        <taxon>Cariceae</taxon>
        <taxon>Carex</taxon>
        <taxon>Carex subgen. Euthyceras</taxon>
    </lineage>
</organism>
<keyword evidence="4" id="KW-0862">Zinc</keyword>
<evidence type="ECO:0000256" key="3">
    <source>
        <dbReference type="ARBA" id="ARBA00022771"/>
    </source>
</evidence>
<keyword evidence="11" id="KW-1185">Reference proteome</keyword>
<keyword evidence="2" id="KW-0677">Repeat</keyword>
<dbReference type="EMBL" id="SWLB01000003">
    <property type="protein sequence ID" value="KAF3340210.1"/>
    <property type="molecule type" value="Genomic_DNA"/>
</dbReference>
<evidence type="ECO:0000256" key="6">
    <source>
        <dbReference type="ARBA" id="ARBA00023163"/>
    </source>
</evidence>